<sequence>MVEENFSILDGALVGFYYLLQSVQAAWPAARRFKRRWLVTGYLVLAGVMLAVVLFAEPVVA</sequence>
<gene>
    <name evidence="2" type="ORF">ADIMK_0081</name>
</gene>
<keyword evidence="1" id="KW-0812">Transmembrane</keyword>
<keyword evidence="1" id="KW-0472">Membrane</keyword>
<proteinExistence type="predicted"/>
<name>A0A081G4R4_9GAMM</name>
<evidence type="ECO:0000256" key="1">
    <source>
        <dbReference type="SAM" id="Phobius"/>
    </source>
</evidence>
<dbReference type="PATRIC" id="fig|1232683.4.peg.81"/>
<keyword evidence="1" id="KW-1133">Transmembrane helix</keyword>
<dbReference type="AlphaFoldDB" id="A0A081G4R4"/>
<evidence type="ECO:0000313" key="2">
    <source>
        <dbReference type="EMBL" id="KEA65769.1"/>
    </source>
</evidence>
<dbReference type="EMBL" id="JMQN01000004">
    <property type="protein sequence ID" value="KEA65769.1"/>
    <property type="molecule type" value="Genomic_DNA"/>
</dbReference>
<protein>
    <submittedName>
        <fullName evidence="2">Uncharacterized protein</fullName>
    </submittedName>
</protein>
<evidence type="ECO:0000313" key="3">
    <source>
        <dbReference type="Proteomes" id="UP000028252"/>
    </source>
</evidence>
<organism evidence="2 3">
    <name type="scientific">Marinobacterium lacunae</name>
    <dbReference type="NCBI Taxonomy" id="1232683"/>
    <lineage>
        <taxon>Bacteria</taxon>
        <taxon>Pseudomonadati</taxon>
        <taxon>Pseudomonadota</taxon>
        <taxon>Gammaproteobacteria</taxon>
        <taxon>Oceanospirillales</taxon>
        <taxon>Oceanospirillaceae</taxon>
        <taxon>Marinobacterium</taxon>
    </lineage>
</organism>
<keyword evidence="3" id="KW-1185">Reference proteome</keyword>
<dbReference type="Proteomes" id="UP000028252">
    <property type="component" value="Unassembled WGS sequence"/>
</dbReference>
<reference evidence="2 3" key="1">
    <citation type="submission" date="2014-04" db="EMBL/GenBank/DDBJ databases">
        <title>Marinobacterium kochiensis sp. nov., isolated from sediment sample collected from Kochi backwaters in Kerala, India.</title>
        <authorList>
            <person name="Singh A."/>
            <person name="Pinnaka A.K."/>
        </authorList>
    </citation>
    <scope>NUCLEOTIDE SEQUENCE [LARGE SCALE GENOMIC DNA]</scope>
    <source>
        <strain evidence="2 3">AK27</strain>
    </source>
</reference>
<dbReference type="STRING" id="1232683.ADIMK_0081"/>
<comment type="caution">
    <text evidence="2">The sequence shown here is derived from an EMBL/GenBank/DDBJ whole genome shotgun (WGS) entry which is preliminary data.</text>
</comment>
<accession>A0A081G4R4</accession>
<feature type="transmembrane region" description="Helical" evidence="1">
    <location>
        <begin position="37"/>
        <end position="56"/>
    </location>
</feature>
<dbReference type="RefSeq" id="WP_036182304.1">
    <property type="nucleotide sequence ID" value="NZ_JMQN01000004.1"/>
</dbReference>